<evidence type="ECO:0000313" key="3">
    <source>
        <dbReference type="Proteomes" id="UP000249547"/>
    </source>
</evidence>
<dbReference type="EMBL" id="QLLL01000004">
    <property type="protein sequence ID" value="RAJ05420.1"/>
    <property type="molecule type" value="Genomic_DNA"/>
</dbReference>
<reference evidence="2 3" key="1">
    <citation type="submission" date="2018-06" db="EMBL/GenBank/DDBJ databases">
        <title>Genomic Encyclopedia of Archaeal and Bacterial Type Strains, Phase II (KMG-II): from individual species to whole genera.</title>
        <authorList>
            <person name="Goeker M."/>
        </authorList>
    </citation>
    <scope>NUCLEOTIDE SEQUENCE [LARGE SCALE GENOMIC DNA]</scope>
    <source>
        <strain evidence="2 3">DSM 23857</strain>
    </source>
</reference>
<comment type="caution">
    <text evidence="2">The sequence shown here is derived from an EMBL/GenBank/DDBJ whole genome shotgun (WGS) entry which is preliminary data.</text>
</comment>
<protein>
    <submittedName>
        <fullName evidence="2">Uncharacterized protein</fullName>
    </submittedName>
</protein>
<name>A0A327QM59_9BACT</name>
<sequence length="93" mass="9686">MIIATLGAASKYQMDAAANGFMGPVYVTRLKMFKGSVTSSNTPQTPKATGASKPSGAMTSTAKAVQPPEIVPVTDQVIPLRDEKPQVGPGFFT</sequence>
<feature type="compositionally biased region" description="Polar residues" evidence="1">
    <location>
        <begin position="36"/>
        <end position="47"/>
    </location>
</feature>
<feature type="region of interest" description="Disordered" evidence="1">
    <location>
        <begin position="36"/>
        <end position="70"/>
    </location>
</feature>
<evidence type="ECO:0000313" key="2">
    <source>
        <dbReference type="EMBL" id="RAJ05420.1"/>
    </source>
</evidence>
<keyword evidence="3" id="KW-1185">Reference proteome</keyword>
<gene>
    <name evidence="2" type="ORF">LX64_02578</name>
</gene>
<proteinExistence type="predicted"/>
<evidence type="ECO:0000256" key="1">
    <source>
        <dbReference type="SAM" id="MobiDB-lite"/>
    </source>
</evidence>
<accession>A0A327QM59</accession>
<dbReference type="Proteomes" id="UP000249547">
    <property type="component" value="Unassembled WGS sequence"/>
</dbReference>
<organism evidence="2 3">
    <name type="scientific">Chitinophaga skermanii</name>
    <dbReference type="NCBI Taxonomy" id="331697"/>
    <lineage>
        <taxon>Bacteria</taxon>
        <taxon>Pseudomonadati</taxon>
        <taxon>Bacteroidota</taxon>
        <taxon>Chitinophagia</taxon>
        <taxon>Chitinophagales</taxon>
        <taxon>Chitinophagaceae</taxon>
        <taxon>Chitinophaga</taxon>
    </lineage>
</organism>
<dbReference type="AlphaFoldDB" id="A0A327QM59"/>